<dbReference type="PROSITE" id="PS50294">
    <property type="entry name" value="WD_REPEATS_REGION"/>
    <property type="match status" value="3"/>
</dbReference>
<dbReference type="PROSITE" id="PS50082">
    <property type="entry name" value="WD_REPEATS_2"/>
    <property type="match status" value="3"/>
</dbReference>
<feature type="non-terminal residue" evidence="4">
    <location>
        <position position="203"/>
    </location>
</feature>
<proteinExistence type="predicted"/>
<comment type="caution">
    <text evidence="4">The sequence shown here is derived from an EMBL/GenBank/DDBJ whole genome shotgun (WGS) entry which is preliminary data.</text>
</comment>
<dbReference type="EMBL" id="ASPP01007402">
    <property type="protein sequence ID" value="ETO27198.1"/>
    <property type="molecule type" value="Genomic_DNA"/>
</dbReference>
<keyword evidence="1 3" id="KW-0853">WD repeat</keyword>
<dbReference type="PANTHER" id="PTHR22847">
    <property type="entry name" value="WD40 REPEAT PROTEIN"/>
    <property type="match status" value="1"/>
</dbReference>
<dbReference type="OrthoDB" id="538223at2759"/>
<keyword evidence="2" id="KW-0677">Repeat</keyword>
<dbReference type="PROSITE" id="PS00678">
    <property type="entry name" value="WD_REPEATS_1"/>
    <property type="match status" value="3"/>
</dbReference>
<dbReference type="InterPro" id="IPR019775">
    <property type="entry name" value="WD40_repeat_CS"/>
</dbReference>
<name>X6NMN6_RETFI</name>
<dbReference type="PANTHER" id="PTHR22847:SF637">
    <property type="entry name" value="WD REPEAT DOMAIN 5B"/>
    <property type="match status" value="1"/>
</dbReference>
<evidence type="ECO:0000313" key="4">
    <source>
        <dbReference type="EMBL" id="ETO27198.1"/>
    </source>
</evidence>
<feature type="repeat" description="WD" evidence="3">
    <location>
        <begin position="113"/>
        <end position="160"/>
    </location>
</feature>
<dbReference type="Gene3D" id="2.130.10.10">
    <property type="entry name" value="YVTN repeat-like/Quinoprotein amine dehydrogenase"/>
    <property type="match status" value="1"/>
</dbReference>
<dbReference type="Pfam" id="PF00400">
    <property type="entry name" value="WD40"/>
    <property type="match status" value="3"/>
</dbReference>
<keyword evidence="5" id="KW-1185">Reference proteome</keyword>
<dbReference type="Proteomes" id="UP000023152">
    <property type="component" value="Unassembled WGS sequence"/>
</dbReference>
<organism evidence="4 5">
    <name type="scientific">Reticulomyxa filosa</name>
    <dbReference type="NCBI Taxonomy" id="46433"/>
    <lineage>
        <taxon>Eukaryota</taxon>
        <taxon>Sar</taxon>
        <taxon>Rhizaria</taxon>
        <taxon>Retaria</taxon>
        <taxon>Foraminifera</taxon>
        <taxon>Monothalamids</taxon>
        <taxon>Reticulomyxidae</taxon>
        <taxon>Reticulomyxa</taxon>
    </lineage>
</organism>
<evidence type="ECO:0000256" key="2">
    <source>
        <dbReference type="ARBA" id="ARBA00022737"/>
    </source>
</evidence>
<evidence type="ECO:0000256" key="1">
    <source>
        <dbReference type="ARBA" id="ARBA00022574"/>
    </source>
</evidence>
<dbReference type="SUPFAM" id="SSF50978">
    <property type="entry name" value="WD40 repeat-like"/>
    <property type="match status" value="1"/>
</dbReference>
<gene>
    <name evidence="4" type="ORF">RFI_09934</name>
</gene>
<accession>X6NMN6</accession>
<dbReference type="AlphaFoldDB" id="X6NMN6"/>
<evidence type="ECO:0000313" key="5">
    <source>
        <dbReference type="Proteomes" id="UP000023152"/>
    </source>
</evidence>
<dbReference type="InterPro" id="IPR020472">
    <property type="entry name" value="WD40_PAC1"/>
</dbReference>
<feature type="repeat" description="WD" evidence="3">
    <location>
        <begin position="69"/>
        <end position="112"/>
    </location>
</feature>
<dbReference type="SMART" id="SM00320">
    <property type="entry name" value="WD40"/>
    <property type="match status" value="3"/>
</dbReference>
<evidence type="ECO:0000256" key="3">
    <source>
        <dbReference type="PROSITE-ProRule" id="PRU00221"/>
    </source>
</evidence>
<dbReference type="GO" id="GO:1990234">
    <property type="term" value="C:transferase complex"/>
    <property type="evidence" value="ECO:0007669"/>
    <property type="project" value="UniProtKB-ARBA"/>
</dbReference>
<dbReference type="InterPro" id="IPR015943">
    <property type="entry name" value="WD40/YVTN_repeat-like_dom_sf"/>
</dbReference>
<dbReference type="PRINTS" id="PR00320">
    <property type="entry name" value="GPROTEINBRPT"/>
</dbReference>
<feature type="repeat" description="WD" evidence="3">
    <location>
        <begin position="161"/>
        <end position="203"/>
    </location>
</feature>
<reference evidence="4 5" key="1">
    <citation type="journal article" date="2013" name="Curr. Biol.">
        <title>The Genome of the Foraminiferan Reticulomyxa filosa.</title>
        <authorList>
            <person name="Glockner G."/>
            <person name="Hulsmann N."/>
            <person name="Schleicher M."/>
            <person name="Noegel A.A."/>
            <person name="Eichinger L."/>
            <person name="Gallinger C."/>
            <person name="Pawlowski J."/>
            <person name="Sierra R."/>
            <person name="Euteneuer U."/>
            <person name="Pillet L."/>
            <person name="Moustafa A."/>
            <person name="Platzer M."/>
            <person name="Groth M."/>
            <person name="Szafranski K."/>
            <person name="Schliwa M."/>
        </authorList>
    </citation>
    <scope>NUCLEOTIDE SEQUENCE [LARGE SCALE GENOMIC DNA]</scope>
</reference>
<dbReference type="InterPro" id="IPR036322">
    <property type="entry name" value="WD40_repeat_dom_sf"/>
</dbReference>
<sequence>MITHHNEKQTSTQPTLLEKEIQIIIRHWIRILKIKLGWINDFDKLVVNYTRTVFIFDTFSSLSKLINTFTGHTNYVWSIDYSTFDDCQFICSGSHDKTVRVWDVDNNKQIQSFNGHSSHVYCVKFSSYHYHNHRQNVICSSSYDKTIRFWDFKHNKQLQIFNGHTGGVCGIELSQFNGGRYLCSGSYDSTIRLWDVETSKSLH</sequence>
<protein>
    <submittedName>
        <fullName evidence="4">Uncharacterized protein</fullName>
    </submittedName>
</protein>
<dbReference type="InterPro" id="IPR001680">
    <property type="entry name" value="WD40_rpt"/>
</dbReference>